<dbReference type="Proteomes" id="UP000885410">
    <property type="component" value="Unassembled WGS sequence"/>
</dbReference>
<dbReference type="EMBL" id="RSTN01000005">
    <property type="protein sequence ID" value="MIU19348.1"/>
    <property type="molecule type" value="Genomic_DNA"/>
</dbReference>
<evidence type="ECO:0000313" key="1">
    <source>
        <dbReference type="EMBL" id="MIU19348.1"/>
    </source>
</evidence>
<reference evidence="1" key="1">
    <citation type="submission" date="2018-08" db="EMBL/GenBank/DDBJ databases">
        <authorList>
            <consortium name="GenomeTrakr network: Whole genome sequencing for foodborne pathogen traceback"/>
        </authorList>
    </citation>
    <scope>NUCLEOTIDE SEQUENCE [LARGE SCALE GENOMIC DNA]</scope>
    <source>
        <strain evidence="1">ADRDL-15-6557</strain>
    </source>
</reference>
<proteinExistence type="predicted"/>
<organism evidence="1">
    <name type="scientific">Salmonella enterica</name>
    <name type="common">Salmonella choleraesuis</name>
    <dbReference type="NCBI Taxonomy" id="28901"/>
    <lineage>
        <taxon>Bacteria</taxon>
        <taxon>Pseudomonadati</taxon>
        <taxon>Pseudomonadota</taxon>
        <taxon>Gammaproteobacteria</taxon>
        <taxon>Enterobacterales</taxon>
        <taxon>Enterobacteriaceae</taxon>
        <taxon>Salmonella</taxon>
    </lineage>
</organism>
<accession>A0A3H7IF48</accession>
<sequence>MIQPAKTIYIVGRAYPKKLSYMCINTSITAQSRYTRDQINMLVEDLLWQLMDDKVCDRYLALTLELLRSNKNR</sequence>
<dbReference type="AlphaFoldDB" id="A0A3H7IF48"/>
<protein>
    <submittedName>
        <fullName evidence="1">Uncharacterized protein</fullName>
    </submittedName>
</protein>
<gene>
    <name evidence="1" type="ORF">ASQ14_06590</name>
</gene>
<comment type="caution">
    <text evidence="1">The sequence shown here is derived from an EMBL/GenBank/DDBJ whole genome shotgun (WGS) entry which is preliminary data.</text>
</comment>
<name>A0A3H7IF48_SALER</name>